<feature type="chain" id="PRO_5045743517" description="Lipoprotein" evidence="1">
    <location>
        <begin position="25"/>
        <end position="175"/>
    </location>
</feature>
<organism evidence="2 3">
    <name type="scientific">Kribbella lupini</name>
    <dbReference type="NCBI Taxonomy" id="291602"/>
    <lineage>
        <taxon>Bacteria</taxon>
        <taxon>Bacillati</taxon>
        <taxon>Actinomycetota</taxon>
        <taxon>Actinomycetes</taxon>
        <taxon>Propionibacteriales</taxon>
        <taxon>Kribbellaceae</taxon>
        <taxon>Kribbella</taxon>
    </lineage>
</organism>
<feature type="signal peptide" evidence="1">
    <location>
        <begin position="1"/>
        <end position="24"/>
    </location>
</feature>
<evidence type="ECO:0000256" key="1">
    <source>
        <dbReference type="SAM" id="SignalP"/>
    </source>
</evidence>
<comment type="caution">
    <text evidence="2">The sequence shown here is derived from an EMBL/GenBank/DDBJ whole genome shotgun (WGS) entry which is preliminary data.</text>
</comment>
<evidence type="ECO:0000313" key="3">
    <source>
        <dbReference type="Proteomes" id="UP001500363"/>
    </source>
</evidence>
<dbReference type="RefSeq" id="WP_344182511.1">
    <property type="nucleotide sequence ID" value="NZ_BAAANC010000004.1"/>
</dbReference>
<keyword evidence="3" id="KW-1185">Reference proteome</keyword>
<sequence length="175" mass="18161">MTGAKGSALAAVVLAVGLTGVLTACGPPSGGAMGVTVDSLGRPIGVLEVCEGHIDGATLYETPTSESDSSDRYRGEWSVAPAVSSSGRFDLRRGGGDWRAKTPLAALRPGTSYTLYGWTNDNSWSLGGVEFSPEDLATLQPGQVRYDAGLHADEDNPPDTTATMPIADFRSKVCP</sequence>
<gene>
    <name evidence="2" type="ORF">GCM10009741_72840</name>
</gene>
<keyword evidence="1" id="KW-0732">Signal</keyword>
<evidence type="ECO:0008006" key="4">
    <source>
        <dbReference type="Google" id="ProtNLM"/>
    </source>
</evidence>
<reference evidence="2 3" key="1">
    <citation type="journal article" date="2019" name="Int. J. Syst. Evol. Microbiol.">
        <title>The Global Catalogue of Microorganisms (GCM) 10K type strain sequencing project: providing services to taxonomists for standard genome sequencing and annotation.</title>
        <authorList>
            <consortium name="The Broad Institute Genomics Platform"/>
            <consortium name="The Broad Institute Genome Sequencing Center for Infectious Disease"/>
            <person name="Wu L."/>
            <person name="Ma J."/>
        </authorList>
    </citation>
    <scope>NUCLEOTIDE SEQUENCE [LARGE SCALE GENOMIC DNA]</scope>
    <source>
        <strain evidence="2 3">JCM 14303</strain>
    </source>
</reference>
<protein>
    <recommendedName>
        <fullName evidence="4">Lipoprotein</fullName>
    </recommendedName>
</protein>
<dbReference type="PROSITE" id="PS51257">
    <property type="entry name" value="PROKAR_LIPOPROTEIN"/>
    <property type="match status" value="1"/>
</dbReference>
<name>A0ABN2CEG1_9ACTN</name>
<dbReference type="EMBL" id="BAAANC010000004">
    <property type="protein sequence ID" value="GAA1557495.1"/>
    <property type="molecule type" value="Genomic_DNA"/>
</dbReference>
<proteinExistence type="predicted"/>
<accession>A0ABN2CEG1</accession>
<dbReference type="Proteomes" id="UP001500363">
    <property type="component" value="Unassembled WGS sequence"/>
</dbReference>
<evidence type="ECO:0000313" key="2">
    <source>
        <dbReference type="EMBL" id="GAA1557495.1"/>
    </source>
</evidence>